<organism evidence="2 3">
    <name type="scientific">Streptomyces lucensis JCM 4490</name>
    <dbReference type="NCBI Taxonomy" id="1306176"/>
    <lineage>
        <taxon>Bacteria</taxon>
        <taxon>Bacillati</taxon>
        <taxon>Actinomycetota</taxon>
        <taxon>Actinomycetes</taxon>
        <taxon>Kitasatosporales</taxon>
        <taxon>Streptomycetaceae</taxon>
        <taxon>Streptomyces</taxon>
    </lineage>
</organism>
<dbReference type="Proteomes" id="UP000620224">
    <property type="component" value="Unassembled WGS sequence"/>
</dbReference>
<dbReference type="EMBL" id="BMUE01000005">
    <property type="protein sequence ID" value="GGW49695.1"/>
    <property type="molecule type" value="Genomic_DNA"/>
</dbReference>
<comment type="caution">
    <text evidence="2">The sequence shown here is derived from an EMBL/GenBank/DDBJ whole genome shotgun (WGS) entry which is preliminary data.</text>
</comment>
<evidence type="ECO:0000313" key="2">
    <source>
        <dbReference type="EMBL" id="GGW49695.1"/>
    </source>
</evidence>
<feature type="region of interest" description="Disordered" evidence="1">
    <location>
        <begin position="75"/>
        <end position="96"/>
    </location>
</feature>
<dbReference type="AlphaFoldDB" id="A0A918J8M5"/>
<feature type="region of interest" description="Disordered" evidence="1">
    <location>
        <begin position="1"/>
        <end position="33"/>
    </location>
</feature>
<keyword evidence="3" id="KW-1185">Reference proteome</keyword>
<reference evidence="2" key="1">
    <citation type="journal article" date="2014" name="Int. J. Syst. Evol. Microbiol.">
        <title>Complete genome sequence of Corynebacterium casei LMG S-19264T (=DSM 44701T), isolated from a smear-ripened cheese.</title>
        <authorList>
            <consortium name="US DOE Joint Genome Institute (JGI-PGF)"/>
            <person name="Walter F."/>
            <person name="Albersmeier A."/>
            <person name="Kalinowski J."/>
            <person name="Ruckert C."/>
        </authorList>
    </citation>
    <scope>NUCLEOTIDE SEQUENCE</scope>
    <source>
        <strain evidence="2">JCM 4490</strain>
    </source>
</reference>
<reference evidence="2" key="2">
    <citation type="submission" date="2020-09" db="EMBL/GenBank/DDBJ databases">
        <authorList>
            <person name="Sun Q."/>
            <person name="Ohkuma M."/>
        </authorList>
    </citation>
    <scope>NUCLEOTIDE SEQUENCE</scope>
    <source>
        <strain evidence="2">JCM 4490</strain>
    </source>
</reference>
<feature type="compositionally biased region" description="Polar residues" evidence="1">
    <location>
        <begin position="23"/>
        <end position="33"/>
    </location>
</feature>
<evidence type="ECO:0000313" key="3">
    <source>
        <dbReference type="Proteomes" id="UP000620224"/>
    </source>
</evidence>
<accession>A0A918J8M5</accession>
<gene>
    <name evidence="2" type="ORF">GCM10010503_28200</name>
</gene>
<name>A0A918J8M5_9ACTN</name>
<proteinExistence type="predicted"/>
<protein>
    <submittedName>
        <fullName evidence="2">Uncharacterized protein</fullName>
    </submittedName>
</protein>
<sequence length="96" mass="9900">MVRLEAPIARRRAFAPSSKRPRQSGQPARNTTGIALRIPAKAAATVISLPPDTADSFKPSLPSLKVVRPRRAAAAAHPWLSARPAPAAGAACGAAS</sequence>
<evidence type="ECO:0000256" key="1">
    <source>
        <dbReference type="SAM" id="MobiDB-lite"/>
    </source>
</evidence>